<feature type="active site" description="Proton acceptor" evidence="3">
    <location>
        <position position="133"/>
    </location>
</feature>
<feature type="domain" description="Peptidase M20 dimerisation" evidence="4">
    <location>
        <begin position="168"/>
        <end position="258"/>
    </location>
</feature>
<dbReference type="InterPro" id="IPR002933">
    <property type="entry name" value="Peptidase_M20"/>
</dbReference>
<dbReference type="Proteomes" id="UP000292003">
    <property type="component" value="Unassembled WGS sequence"/>
</dbReference>
<sequence length="364" mass="38053">MLDDLRTIVELETHSYDKAMLDTGLDAIRAWAVGRLGEPGHEVRHRDATRGDVLELTYPGTSDGTALMLCHYDTVWPTGTLAGWPYTVDDGRISGPGAFDMKLGLVQSVWVLRGLRELGLPHPSVKFLFNGDEEIGSPFSRPIIEAASEGTLATLVFEASVDGKLKTTRKGVGLFDVTVTGVEAHAGLDPYAGASAIHALAEIVTQVTAAGSPALGTTVNVGTIHGGTGRNVAAGKASCGIDVRVSEPSEMDRIDEVLAGLRPSDTRVTVEVTGEWNRPPMTANPPSEVLFKRAQAVAEGLGWTLEGAAVGGASDGNFVSALGRPVLDGMGAVGDGAHARHEHVLAEHIPHRTALAIGVLAGLA</sequence>
<dbReference type="EMBL" id="SFCC01000009">
    <property type="protein sequence ID" value="RZQ62532.1"/>
    <property type="molecule type" value="Genomic_DNA"/>
</dbReference>
<evidence type="ECO:0000259" key="4">
    <source>
        <dbReference type="Pfam" id="PF07687"/>
    </source>
</evidence>
<name>A0A4Q7J6X8_9PSEU</name>
<dbReference type="AlphaFoldDB" id="A0A4Q7J6X8"/>
<dbReference type="Gene3D" id="3.40.630.10">
    <property type="entry name" value="Zn peptidases"/>
    <property type="match status" value="1"/>
</dbReference>
<evidence type="ECO:0000256" key="1">
    <source>
        <dbReference type="ARBA" id="ARBA00022723"/>
    </source>
</evidence>
<dbReference type="RefSeq" id="WP_130476960.1">
    <property type="nucleotide sequence ID" value="NZ_SFCC01000009.1"/>
</dbReference>
<dbReference type="InterPro" id="IPR050072">
    <property type="entry name" value="Peptidase_M20A"/>
</dbReference>
<dbReference type="Gene3D" id="3.30.70.360">
    <property type="match status" value="1"/>
</dbReference>
<dbReference type="InterPro" id="IPR017150">
    <property type="entry name" value="Pept_M20_glutamate_carboxypep"/>
</dbReference>
<dbReference type="CDD" id="cd03885">
    <property type="entry name" value="M20_CPDG2"/>
    <property type="match status" value="1"/>
</dbReference>
<dbReference type="PIRSF" id="PIRSF037238">
    <property type="entry name" value="Carboxypeptidase_G2"/>
    <property type="match status" value="1"/>
</dbReference>
<organism evidence="5 6">
    <name type="scientific">Amycolatopsis suaedae</name>
    <dbReference type="NCBI Taxonomy" id="2510978"/>
    <lineage>
        <taxon>Bacteria</taxon>
        <taxon>Bacillati</taxon>
        <taxon>Actinomycetota</taxon>
        <taxon>Actinomycetes</taxon>
        <taxon>Pseudonocardiales</taxon>
        <taxon>Pseudonocardiaceae</taxon>
        <taxon>Amycolatopsis</taxon>
    </lineage>
</organism>
<dbReference type="OrthoDB" id="9783294at2"/>
<protein>
    <submittedName>
        <fullName evidence="5">M20 family peptidase</fullName>
    </submittedName>
</protein>
<keyword evidence="2" id="KW-0378">Hydrolase</keyword>
<dbReference type="Pfam" id="PF01546">
    <property type="entry name" value="Peptidase_M20"/>
    <property type="match status" value="1"/>
</dbReference>
<evidence type="ECO:0000313" key="5">
    <source>
        <dbReference type="EMBL" id="RZQ62532.1"/>
    </source>
</evidence>
<dbReference type="SUPFAM" id="SSF55031">
    <property type="entry name" value="Bacterial exopeptidase dimerisation domain"/>
    <property type="match status" value="1"/>
</dbReference>
<dbReference type="PANTHER" id="PTHR43808:SF9">
    <property type="entry name" value="BLL0789 PROTEIN"/>
    <property type="match status" value="1"/>
</dbReference>
<dbReference type="GO" id="GO:0046872">
    <property type="term" value="F:metal ion binding"/>
    <property type="evidence" value="ECO:0007669"/>
    <property type="project" value="UniProtKB-KW"/>
</dbReference>
<proteinExistence type="predicted"/>
<dbReference type="GO" id="GO:0016787">
    <property type="term" value="F:hydrolase activity"/>
    <property type="evidence" value="ECO:0007669"/>
    <property type="project" value="UniProtKB-KW"/>
</dbReference>
<keyword evidence="6" id="KW-1185">Reference proteome</keyword>
<dbReference type="InterPro" id="IPR011650">
    <property type="entry name" value="Peptidase_M20_dimer"/>
</dbReference>
<dbReference type="PANTHER" id="PTHR43808">
    <property type="entry name" value="ACETYLORNITHINE DEACETYLASE"/>
    <property type="match status" value="1"/>
</dbReference>
<comment type="caution">
    <text evidence="5">The sequence shown here is derived from an EMBL/GenBank/DDBJ whole genome shotgun (WGS) entry which is preliminary data.</text>
</comment>
<dbReference type="SUPFAM" id="SSF53187">
    <property type="entry name" value="Zn-dependent exopeptidases"/>
    <property type="match status" value="1"/>
</dbReference>
<evidence type="ECO:0000256" key="3">
    <source>
        <dbReference type="PIRSR" id="PIRSR037238-1"/>
    </source>
</evidence>
<dbReference type="InterPro" id="IPR036264">
    <property type="entry name" value="Bact_exopeptidase_dim_dom"/>
</dbReference>
<gene>
    <name evidence="5" type="ORF">EWH70_19030</name>
</gene>
<evidence type="ECO:0000256" key="2">
    <source>
        <dbReference type="ARBA" id="ARBA00022801"/>
    </source>
</evidence>
<accession>A0A4Q7J6X8</accession>
<evidence type="ECO:0000313" key="6">
    <source>
        <dbReference type="Proteomes" id="UP000292003"/>
    </source>
</evidence>
<keyword evidence="1" id="KW-0479">Metal-binding</keyword>
<reference evidence="5 6" key="1">
    <citation type="submission" date="2019-02" db="EMBL/GenBank/DDBJ databases">
        <title>Draft genome sequence of Amycolatopsis sp. 8-3EHSu isolated from roots of Suaeda maritima.</title>
        <authorList>
            <person name="Duangmal K."/>
            <person name="Chantavorakit T."/>
        </authorList>
    </citation>
    <scope>NUCLEOTIDE SEQUENCE [LARGE SCALE GENOMIC DNA]</scope>
    <source>
        <strain evidence="5 6">8-3EHSu</strain>
    </source>
</reference>
<dbReference type="Pfam" id="PF07687">
    <property type="entry name" value="M20_dimer"/>
    <property type="match status" value="1"/>
</dbReference>
<feature type="active site" evidence="3">
    <location>
        <position position="73"/>
    </location>
</feature>